<dbReference type="Gramene" id="TraesJAG3B03G01789610.2">
    <property type="protein sequence ID" value="TraesJAG3B03G01789610.2"/>
    <property type="gene ID" value="TraesJAG3B03G01789610"/>
</dbReference>
<dbReference type="InterPro" id="IPR036388">
    <property type="entry name" value="WH-like_DNA-bd_sf"/>
</dbReference>
<dbReference type="Gene3D" id="3.80.10.10">
    <property type="entry name" value="Ribonuclease Inhibitor"/>
    <property type="match status" value="1"/>
</dbReference>
<evidence type="ECO:0000313" key="11">
    <source>
        <dbReference type="EnsemblPlants" id="TraesCS3B02G573400.1"/>
    </source>
</evidence>
<keyword evidence="12" id="KW-1185">Reference proteome</keyword>
<dbReference type="Gramene" id="TraesJAG3B03G01789610.1">
    <property type="protein sequence ID" value="TraesJAG3B03G01789610.1"/>
    <property type="gene ID" value="TraesJAG3B03G01789610"/>
</dbReference>
<evidence type="ECO:0000256" key="2">
    <source>
        <dbReference type="ARBA" id="ARBA00022614"/>
    </source>
</evidence>
<dbReference type="Gramene" id="TraesARI3B03G01812770.1">
    <property type="protein sequence ID" value="TraesARI3B03G01812770.1"/>
    <property type="gene ID" value="TraesARI3B03G01812770"/>
</dbReference>
<dbReference type="Gramene" id="TraesLDM3B03G01779600.3">
    <property type="protein sequence ID" value="TraesLDM3B03G01779600.3"/>
    <property type="gene ID" value="TraesLDM3B03G01779600"/>
</dbReference>
<keyword evidence="4" id="KW-0547">Nucleotide-binding</keyword>
<reference evidence="11" key="2">
    <citation type="submission" date="2018-10" db="UniProtKB">
        <authorList>
            <consortium name="EnsemblPlants"/>
        </authorList>
    </citation>
    <scope>IDENTIFICATION</scope>
</reference>
<name>A0A3B6G278_WHEAT</name>
<comment type="similarity">
    <text evidence="1">Belongs to the disease resistance NB-LRR family.</text>
</comment>
<dbReference type="GO" id="GO:0009626">
    <property type="term" value="P:plant-type hypersensitive response"/>
    <property type="evidence" value="ECO:0007669"/>
    <property type="project" value="UniProtKB-ARBA"/>
</dbReference>
<dbReference type="Gramene" id="TraesSYM3B03G01805340.2">
    <property type="protein sequence ID" value="TraesSYM3B03G01805340.2"/>
    <property type="gene ID" value="TraesSYM3B03G01805340"/>
</dbReference>
<dbReference type="InterPro" id="IPR055414">
    <property type="entry name" value="LRR_R13L4/SHOC2-like"/>
</dbReference>
<dbReference type="SMR" id="A0A3B6G278"/>
<dbReference type="InterPro" id="IPR042197">
    <property type="entry name" value="Apaf_helical"/>
</dbReference>
<dbReference type="InterPro" id="IPR058922">
    <property type="entry name" value="WHD_DRP"/>
</dbReference>
<dbReference type="SUPFAM" id="SSF52058">
    <property type="entry name" value="L domain-like"/>
    <property type="match status" value="1"/>
</dbReference>
<accession>A0A3B6G278</accession>
<dbReference type="SUPFAM" id="SSF52540">
    <property type="entry name" value="P-loop containing nucleoside triphosphate hydrolases"/>
    <property type="match status" value="1"/>
</dbReference>
<dbReference type="Gramene" id="TraesNOR3B03G01805710.2">
    <property type="protein sequence ID" value="TraesNOR3B03G01805710.2"/>
    <property type="gene ID" value="TraesNOR3B03G01805710"/>
</dbReference>
<reference evidence="11" key="1">
    <citation type="submission" date="2018-08" db="EMBL/GenBank/DDBJ databases">
        <authorList>
            <person name="Rossello M."/>
        </authorList>
    </citation>
    <scope>NUCLEOTIDE SEQUENCE [LARGE SCALE GENOMIC DNA]</scope>
    <source>
        <strain evidence="11">cv. Chinese Spring</strain>
    </source>
</reference>
<keyword evidence="6" id="KW-0175">Coiled coil</keyword>
<dbReference type="RefSeq" id="XP_044352202.1">
    <property type="nucleotide sequence ID" value="XM_044496267.1"/>
</dbReference>
<dbReference type="Gramene" id="TraesCLE_scaffold_139442_01G000100.1">
    <property type="protein sequence ID" value="TraesCLE_scaffold_139442_01G000100.1"/>
    <property type="gene ID" value="TraesCLE_scaffold_139442_01G000100"/>
</dbReference>
<dbReference type="Gramene" id="TraesMAC3B03G01781600.2">
    <property type="protein sequence ID" value="TraesMAC3B03G01781600.2"/>
    <property type="gene ID" value="TraesMAC3B03G01781600"/>
</dbReference>
<dbReference type="Pfam" id="PF23598">
    <property type="entry name" value="LRR_14"/>
    <property type="match status" value="1"/>
</dbReference>
<dbReference type="CDD" id="cd14798">
    <property type="entry name" value="RX-CC_like"/>
    <property type="match status" value="1"/>
</dbReference>
<organism evidence="11">
    <name type="scientific">Triticum aestivum</name>
    <name type="common">Wheat</name>
    <dbReference type="NCBI Taxonomy" id="4565"/>
    <lineage>
        <taxon>Eukaryota</taxon>
        <taxon>Viridiplantae</taxon>
        <taxon>Streptophyta</taxon>
        <taxon>Embryophyta</taxon>
        <taxon>Tracheophyta</taxon>
        <taxon>Spermatophyta</taxon>
        <taxon>Magnoliopsida</taxon>
        <taxon>Liliopsida</taxon>
        <taxon>Poales</taxon>
        <taxon>Poaceae</taxon>
        <taxon>BOP clade</taxon>
        <taxon>Pooideae</taxon>
        <taxon>Triticodae</taxon>
        <taxon>Triticeae</taxon>
        <taxon>Triticinae</taxon>
        <taxon>Triticum</taxon>
    </lineage>
</organism>
<dbReference type="FunFam" id="1.10.10.10:FF:000322">
    <property type="entry name" value="Probable disease resistance protein At1g63360"/>
    <property type="match status" value="1"/>
</dbReference>
<dbReference type="PRINTS" id="PR00364">
    <property type="entry name" value="DISEASERSIST"/>
</dbReference>
<dbReference type="GO" id="GO:0002758">
    <property type="term" value="P:innate immune response-activating signaling pathway"/>
    <property type="evidence" value="ECO:0007669"/>
    <property type="project" value="UniProtKB-ARBA"/>
</dbReference>
<dbReference type="InterPro" id="IPR027417">
    <property type="entry name" value="P-loop_NTPase"/>
</dbReference>
<dbReference type="GO" id="GO:0043531">
    <property type="term" value="F:ADP binding"/>
    <property type="evidence" value="ECO:0007669"/>
    <property type="project" value="InterPro"/>
</dbReference>
<dbReference type="STRING" id="4565.A0A3B6G278"/>
<keyword evidence="5" id="KW-0611">Plant defense</keyword>
<dbReference type="Gramene" id="TraesARI3B03G01812770.2">
    <property type="protein sequence ID" value="TraesARI3B03G01812770.2"/>
    <property type="gene ID" value="TraesARI3B03G01812770"/>
</dbReference>
<dbReference type="GO" id="GO:0042742">
    <property type="term" value="P:defense response to bacterium"/>
    <property type="evidence" value="ECO:0007669"/>
    <property type="project" value="UniProtKB-ARBA"/>
</dbReference>
<dbReference type="Gramene" id="TraesSTA3B03G01770830.2">
    <property type="protein sequence ID" value="TraesSTA3B03G01770830.2"/>
    <property type="gene ID" value="TraesSTA3B03G01770830"/>
</dbReference>
<evidence type="ECO:0000256" key="3">
    <source>
        <dbReference type="ARBA" id="ARBA00022737"/>
    </source>
</evidence>
<dbReference type="OMA" id="WDISAWS"/>
<dbReference type="InterPro" id="IPR038005">
    <property type="entry name" value="RX-like_CC"/>
</dbReference>
<dbReference type="Gene3D" id="3.40.50.300">
    <property type="entry name" value="P-loop containing nucleotide triphosphate hydrolases"/>
    <property type="match status" value="1"/>
</dbReference>
<dbReference type="EnsemblPlants" id="TraesCS3B02G573400.1">
    <property type="protein sequence ID" value="TraesCS3B02G573400.1"/>
    <property type="gene ID" value="TraesCS3B02G573400"/>
</dbReference>
<dbReference type="Pfam" id="PF18052">
    <property type="entry name" value="Rx_N"/>
    <property type="match status" value="1"/>
</dbReference>
<dbReference type="Gramene" id="TraesWEE_scaffold_006319_01G000100.1">
    <property type="protein sequence ID" value="TraesWEE_scaffold_006319_01G000100.1"/>
    <property type="gene ID" value="TraesWEE_scaffold_006319_01G000100"/>
</dbReference>
<keyword evidence="2" id="KW-0433">Leucine-rich repeat</keyword>
<dbReference type="PANTHER" id="PTHR23155:SF906">
    <property type="entry name" value="OS08G0205100 PROTEIN"/>
    <property type="match status" value="1"/>
</dbReference>
<protein>
    <submittedName>
        <fullName evidence="11">Uncharacterized protein</fullName>
    </submittedName>
</protein>
<dbReference type="Gene3D" id="1.10.10.10">
    <property type="entry name" value="Winged helix-like DNA-binding domain superfamily/Winged helix DNA-binding domain"/>
    <property type="match status" value="1"/>
</dbReference>
<evidence type="ECO:0000259" key="9">
    <source>
        <dbReference type="Pfam" id="PF23559"/>
    </source>
</evidence>
<evidence type="ECO:0000256" key="6">
    <source>
        <dbReference type="ARBA" id="ARBA00023054"/>
    </source>
</evidence>
<sequence length="927" mass="104540">MAGIMVSASTGVMNSLLGKLATMMGEEFAKLKNLRKEVKYISDELSSMKDAVESLADVDELDKQTARWRDAVREMSYDIEDIIDDFMCKIGEKSKKSGFVHDTIQRLRTSRVRHKIVGQIEDIKKLVHETTARRERYKVDVPTSHNVAVDQRVVTLYANAAKLVGMEGPTNELVNWLKDDEKKLKVVSIVGFGGLGKTTLANEVYHKLKGEFHCGAFLPVSQKPNVPKLLHSLLTQLGCQQSFHDCELNVLLDQIRENLKNKRYFIAIDDLWDVSAWSIIKCAFLENNLGSRLIVTTRIRTVAEACYFSHHEHILEMKPLSEEDSKKLFFDRIFLSEEACPAQLRDVSVDILKKCGGLPLAIISISSLLASGSSDQKERWKHVLNSLGSVSGTNLTLEAMRQILNLSYKNLPHHLKTCFLYLGMFPEDYLIHRRKLVSLWISEGFISKSHRQSLEQTGISYFNELVNRSLIQPVRIDQDGSVGTCKVHDMLLDLILYKSAEENFITVVDNPEAIAGQLRKPRRMLFNLDGATLARDVSMSQLRSFAMWRGSMNNPSLAEFKYLRVFVADFSSSSSDDNRKIDLTGLCKLYQLRHIWIRGCSKCQLPTQIRGLQMLERFDIDGSCIPMDIFHLPCLLDVIVPSVKRLPEGIGKMKSLQHLDWFYMRHTSLDSIKGLGELTNLSTLLLTTGFSEDVDMDVLNSSLGKLCSLEFLDIVSPGDSWIPEALTLSPPPPNLVKLYMMKRSHIPKWIGELHNLQTLFLHVEKLDKNGVGILAELSALVDLELTFDRALEETIAIYGTAFAILKRFRVNCKNMAHLTFQVGAMPKLQCISLGLNALGWKQENYATPTGIENLFALERISVTIGCLDATESEQRSVESAIRSAINMHPGHAHITTNIAREPYRFSFGESVTNPWYQAEPAAGRSIL</sequence>
<dbReference type="Gramene" id="TraesCS3B03G1433700.1">
    <property type="protein sequence ID" value="TraesCS3B03G1433700.1.CDS"/>
    <property type="gene ID" value="TraesCS3B03G1433700"/>
</dbReference>
<feature type="domain" description="Disease resistance protein winged helix" evidence="9">
    <location>
        <begin position="424"/>
        <end position="495"/>
    </location>
</feature>
<dbReference type="InterPro" id="IPR002182">
    <property type="entry name" value="NB-ARC"/>
</dbReference>
<dbReference type="Gramene" id="TraesCS3B02G573400.1">
    <property type="protein sequence ID" value="TraesCS3B02G573400.1"/>
    <property type="gene ID" value="TraesCS3B02G573400"/>
</dbReference>
<proteinExistence type="inferred from homology"/>
<dbReference type="Gramene" id="TraesMAC3B03G01781600.3">
    <property type="protein sequence ID" value="TraesMAC3B03G01781600.3"/>
    <property type="gene ID" value="TraesMAC3B03G01781600"/>
</dbReference>
<dbReference type="GeneID" id="123072669"/>
<dbReference type="Gramene" id="TraesKAR3B01G0544640.1">
    <property type="protein sequence ID" value="cds.TraesKAR3B01G0544640.1"/>
    <property type="gene ID" value="TraesKAR3B01G0544640"/>
</dbReference>
<evidence type="ECO:0000259" key="10">
    <source>
        <dbReference type="Pfam" id="PF23598"/>
    </source>
</evidence>
<evidence type="ECO:0000256" key="4">
    <source>
        <dbReference type="ARBA" id="ARBA00022741"/>
    </source>
</evidence>
<dbReference type="Gramene" id="TraesJAG3B03G01789610.3">
    <property type="protein sequence ID" value="TraesJAG3B03G01789610.3"/>
    <property type="gene ID" value="TraesJAG3B03G01789610"/>
</dbReference>
<dbReference type="Pfam" id="PF23559">
    <property type="entry name" value="WHD_DRP"/>
    <property type="match status" value="1"/>
</dbReference>
<dbReference type="Gene3D" id="1.20.5.4130">
    <property type="match status" value="1"/>
</dbReference>
<feature type="domain" description="Disease resistance N-terminal" evidence="8">
    <location>
        <begin position="12"/>
        <end position="100"/>
    </location>
</feature>
<feature type="domain" description="Disease resistance R13L4/SHOC-2-like LRR" evidence="10">
    <location>
        <begin position="541"/>
        <end position="893"/>
    </location>
</feature>
<dbReference type="PANTHER" id="PTHR23155">
    <property type="entry name" value="DISEASE RESISTANCE PROTEIN RP"/>
    <property type="match status" value="1"/>
</dbReference>
<dbReference type="Gramene" id="TraesSTA3B03G01770830.1">
    <property type="protein sequence ID" value="TraesSTA3B03G01770830.1"/>
    <property type="gene ID" value="TraesSTA3B03G01770830"/>
</dbReference>
<dbReference type="Gramene" id="TraesLDM3B03G01779600.2">
    <property type="protein sequence ID" value="TraesLDM3B03G01779600.2"/>
    <property type="gene ID" value="TraesLDM3B03G01779600"/>
</dbReference>
<dbReference type="OrthoDB" id="3429988at2759"/>
<feature type="domain" description="NB-ARC" evidence="7">
    <location>
        <begin position="168"/>
        <end position="332"/>
    </location>
</feature>
<dbReference type="Gramene" id="TraesNOR3B03G01805710.1">
    <property type="protein sequence ID" value="TraesNOR3B03G01805710.1"/>
    <property type="gene ID" value="TraesNOR3B03G01805710"/>
</dbReference>
<evidence type="ECO:0000313" key="12">
    <source>
        <dbReference type="Proteomes" id="UP000019116"/>
    </source>
</evidence>
<dbReference type="Gramene" id="TraesARI3B03G01812770.3">
    <property type="protein sequence ID" value="TraesARI3B03G01812770.3"/>
    <property type="gene ID" value="TraesARI3B03G01812770"/>
</dbReference>
<dbReference type="Gramene" id="TraesSYM3B03G01805340.1">
    <property type="protein sequence ID" value="TraesSYM3B03G01805340.1"/>
    <property type="gene ID" value="TraesSYM3B03G01805340"/>
</dbReference>
<evidence type="ECO:0000259" key="8">
    <source>
        <dbReference type="Pfam" id="PF18052"/>
    </source>
</evidence>
<dbReference type="Gramene" id="TraesMAC3B03G01781600.1">
    <property type="protein sequence ID" value="TraesMAC3B03G01781600.1"/>
    <property type="gene ID" value="TraesMAC3B03G01781600"/>
</dbReference>
<keyword evidence="3" id="KW-0677">Repeat</keyword>
<evidence type="ECO:0000259" key="7">
    <source>
        <dbReference type="Pfam" id="PF00931"/>
    </source>
</evidence>
<dbReference type="AlphaFoldDB" id="A0A3B6G278"/>
<dbReference type="Gene3D" id="1.10.8.430">
    <property type="entry name" value="Helical domain of apoptotic protease-activating factors"/>
    <property type="match status" value="1"/>
</dbReference>
<dbReference type="RefSeq" id="XP_044352204.1">
    <property type="nucleotide sequence ID" value="XM_044496269.1"/>
</dbReference>
<dbReference type="RefSeq" id="XP_044352201.1">
    <property type="nucleotide sequence ID" value="XM_044496266.1"/>
</dbReference>
<dbReference type="FunFam" id="3.40.50.300:FF:001091">
    <property type="entry name" value="Probable disease resistance protein At1g61300"/>
    <property type="match status" value="1"/>
</dbReference>
<evidence type="ECO:0000256" key="1">
    <source>
        <dbReference type="ARBA" id="ARBA00008894"/>
    </source>
</evidence>
<dbReference type="Gramene" id="TraesROB_scaffold_009176_01G000500.1">
    <property type="protein sequence ID" value="TraesROB_scaffold_009176_01G000500.1"/>
    <property type="gene ID" value="TraesROB_scaffold_009176_01G000500"/>
</dbReference>
<dbReference type="InterPro" id="IPR032675">
    <property type="entry name" value="LRR_dom_sf"/>
</dbReference>
<dbReference type="InterPro" id="IPR041118">
    <property type="entry name" value="Rx_N"/>
</dbReference>
<dbReference type="InterPro" id="IPR044974">
    <property type="entry name" value="Disease_R_plants"/>
</dbReference>
<evidence type="ECO:0000256" key="5">
    <source>
        <dbReference type="ARBA" id="ARBA00022821"/>
    </source>
</evidence>
<gene>
    <name evidence="11" type="primary">LOC123072669</name>
</gene>
<dbReference type="Proteomes" id="UP000019116">
    <property type="component" value="Chromosome 3B"/>
</dbReference>
<dbReference type="Gramene" id="TraesLDM3B03G01779600.1">
    <property type="protein sequence ID" value="TraesLDM3B03G01779600.1"/>
    <property type="gene ID" value="TraesLDM3B03G01779600"/>
</dbReference>
<dbReference type="RefSeq" id="XP_044352203.1">
    <property type="nucleotide sequence ID" value="XM_044496268.1"/>
</dbReference>
<dbReference type="Pfam" id="PF00931">
    <property type="entry name" value="NB-ARC"/>
    <property type="match status" value="1"/>
</dbReference>